<proteinExistence type="predicted"/>
<evidence type="ECO:0000313" key="1">
    <source>
        <dbReference type="EMBL" id="KAF9645526.1"/>
    </source>
</evidence>
<accession>A0ACB6Z8P8</accession>
<evidence type="ECO:0000313" key="2">
    <source>
        <dbReference type="Proteomes" id="UP000886501"/>
    </source>
</evidence>
<dbReference type="Proteomes" id="UP000886501">
    <property type="component" value="Unassembled WGS sequence"/>
</dbReference>
<reference evidence="1" key="2">
    <citation type="journal article" date="2020" name="Nat. Commun.">
        <title>Large-scale genome sequencing of mycorrhizal fungi provides insights into the early evolution of symbiotic traits.</title>
        <authorList>
            <person name="Miyauchi S."/>
            <person name="Kiss E."/>
            <person name="Kuo A."/>
            <person name="Drula E."/>
            <person name="Kohler A."/>
            <person name="Sanchez-Garcia M."/>
            <person name="Morin E."/>
            <person name="Andreopoulos B."/>
            <person name="Barry K.W."/>
            <person name="Bonito G."/>
            <person name="Buee M."/>
            <person name="Carver A."/>
            <person name="Chen C."/>
            <person name="Cichocki N."/>
            <person name="Clum A."/>
            <person name="Culley D."/>
            <person name="Crous P.W."/>
            <person name="Fauchery L."/>
            <person name="Girlanda M."/>
            <person name="Hayes R.D."/>
            <person name="Keri Z."/>
            <person name="LaButti K."/>
            <person name="Lipzen A."/>
            <person name="Lombard V."/>
            <person name="Magnuson J."/>
            <person name="Maillard F."/>
            <person name="Murat C."/>
            <person name="Nolan M."/>
            <person name="Ohm R.A."/>
            <person name="Pangilinan J."/>
            <person name="Pereira M.F."/>
            <person name="Perotto S."/>
            <person name="Peter M."/>
            <person name="Pfister S."/>
            <person name="Riley R."/>
            <person name="Sitrit Y."/>
            <person name="Stielow J.B."/>
            <person name="Szollosi G."/>
            <person name="Zifcakova L."/>
            <person name="Stursova M."/>
            <person name="Spatafora J.W."/>
            <person name="Tedersoo L."/>
            <person name="Vaario L.M."/>
            <person name="Yamada A."/>
            <person name="Yan M."/>
            <person name="Wang P."/>
            <person name="Xu J."/>
            <person name="Bruns T."/>
            <person name="Baldrian P."/>
            <person name="Vilgalys R."/>
            <person name="Dunand C."/>
            <person name="Henrissat B."/>
            <person name="Grigoriev I.V."/>
            <person name="Hibbett D."/>
            <person name="Nagy L.G."/>
            <person name="Martin F.M."/>
        </authorList>
    </citation>
    <scope>NUCLEOTIDE SEQUENCE</scope>
    <source>
        <strain evidence="1">P2</strain>
    </source>
</reference>
<comment type="caution">
    <text evidence="1">The sequence shown here is derived from an EMBL/GenBank/DDBJ whole genome shotgun (WGS) entry which is preliminary data.</text>
</comment>
<dbReference type="EMBL" id="MU118087">
    <property type="protein sequence ID" value="KAF9645526.1"/>
    <property type="molecule type" value="Genomic_DNA"/>
</dbReference>
<reference evidence="1" key="1">
    <citation type="submission" date="2019-10" db="EMBL/GenBank/DDBJ databases">
        <authorList>
            <consortium name="DOE Joint Genome Institute"/>
            <person name="Kuo A."/>
            <person name="Miyauchi S."/>
            <person name="Kiss E."/>
            <person name="Drula E."/>
            <person name="Kohler A."/>
            <person name="Sanchez-Garcia M."/>
            <person name="Andreopoulos B."/>
            <person name="Barry K.W."/>
            <person name="Bonito G."/>
            <person name="Buee M."/>
            <person name="Carver A."/>
            <person name="Chen C."/>
            <person name="Cichocki N."/>
            <person name="Clum A."/>
            <person name="Culley D."/>
            <person name="Crous P.W."/>
            <person name="Fauchery L."/>
            <person name="Girlanda M."/>
            <person name="Hayes R."/>
            <person name="Keri Z."/>
            <person name="Labutti K."/>
            <person name="Lipzen A."/>
            <person name="Lombard V."/>
            <person name="Magnuson J."/>
            <person name="Maillard F."/>
            <person name="Morin E."/>
            <person name="Murat C."/>
            <person name="Nolan M."/>
            <person name="Ohm R."/>
            <person name="Pangilinan J."/>
            <person name="Pereira M."/>
            <person name="Perotto S."/>
            <person name="Peter M."/>
            <person name="Riley R."/>
            <person name="Sitrit Y."/>
            <person name="Stielow B."/>
            <person name="Szollosi G."/>
            <person name="Zifcakova L."/>
            <person name="Stursova M."/>
            <person name="Spatafora J.W."/>
            <person name="Tedersoo L."/>
            <person name="Vaario L.-M."/>
            <person name="Yamada A."/>
            <person name="Yan M."/>
            <person name="Wang P."/>
            <person name="Xu J."/>
            <person name="Bruns T."/>
            <person name="Baldrian P."/>
            <person name="Vilgalys R."/>
            <person name="Henrissat B."/>
            <person name="Grigoriev I.V."/>
            <person name="Hibbett D."/>
            <person name="Nagy L.G."/>
            <person name="Martin F.M."/>
        </authorList>
    </citation>
    <scope>NUCLEOTIDE SEQUENCE</scope>
    <source>
        <strain evidence="1">P2</strain>
    </source>
</reference>
<keyword evidence="2" id="KW-1185">Reference proteome</keyword>
<gene>
    <name evidence="1" type="ORF">BDM02DRAFT_497652</name>
</gene>
<protein>
    <submittedName>
        <fullName evidence="1">Uncharacterized protein</fullName>
    </submittedName>
</protein>
<organism evidence="1 2">
    <name type="scientific">Thelephora ganbajun</name>
    <name type="common">Ganba fungus</name>
    <dbReference type="NCBI Taxonomy" id="370292"/>
    <lineage>
        <taxon>Eukaryota</taxon>
        <taxon>Fungi</taxon>
        <taxon>Dikarya</taxon>
        <taxon>Basidiomycota</taxon>
        <taxon>Agaricomycotina</taxon>
        <taxon>Agaricomycetes</taxon>
        <taxon>Thelephorales</taxon>
        <taxon>Thelephoraceae</taxon>
        <taxon>Thelephora</taxon>
    </lineage>
</organism>
<sequence length="223" mass="24318">MVTSFSTALPHSAYSSPPPPSFPSEYTNHTRAARVPLPSISPRYPFIMRRSSSALVRRTHSSSISRQAQVLPTTSTIQPPPSPRVRTPSTPTPDSPGTERVKEWIDIFDGPMRPAVFVPSPSSPSPSSTPIRDNDSRVSSIIFDGPARPRYIIPGAYIRPPAISAQNQNRDETGPLSTTSRKDSSKVSVSGSDISALLSRSSLPPPQIYDGPAFEWELRTKRV</sequence>
<name>A0ACB6Z8P8_THEGA</name>